<reference evidence="3" key="1">
    <citation type="journal article" date="2006" name="PLoS Biol.">
        <title>Macronuclear genome sequence of the ciliate Tetrahymena thermophila, a model eukaryote.</title>
        <authorList>
            <person name="Eisen J.A."/>
            <person name="Coyne R.S."/>
            <person name="Wu M."/>
            <person name="Wu D."/>
            <person name="Thiagarajan M."/>
            <person name="Wortman J.R."/>
            <person name="Badger J.H."/>
            <person name="Ren Q."/>
            <person name="Amedeo P."/>
            <person name="Jones K.M."/>
            <person name="Tallon L.J."/>
            <person name="Delcher A.L."/>
            <person name="Salzberg S.L."/>
            <person name="Silva J.C."/>
            <person name="Haas B.J."/>
            <person name="Majoros W.H."/>
            <person name="Farzad M."/>
            <person name="Carlton J.M."/>
            <person name="Smith R.K. Jr."/>
            <person name="Garg J."/>
            <person name="Pearlman R.E."/>
            <person name="Karrer K.M."/>
            <person name="Sun L."/>
            <person name="Manning G."/>
            <person name="Elde N.C."/>
            <person name="Turkewitz A.P."/>
            <person name="Asai D.J."/>
            <person name="Wilkes D.E."/>
            <person name="Wang Y."/>
            <person name="Cai H."/>
            <person name="Collins K."/>
            <person name="Stewart B.A."/>
            <person name="Lee S.R."/>
            <person name="Wilamowska K."/>
            <person name="Weinberg Z."/>
            <person name="Ruzzo W.L."/>
            <person name="Wloga D."/>
            <person name="Gaertig J."/>
            <person name="Frankel J."/>
            <person name="Tsao C.-C."/>
            <person name="Gorovsky M.A."/>
            <person name="Keeling P.J."/>
            <person name="Waller R.F."/>
            <person name="Patron N.J."/>
            <person name="Cherry J.M."/>
            <person name="Stover N.A."/>
            <person name="Krieger C.J."/>
            <person name="del Toro C."/>
            <person name="Ryder H.F."/>
            <person name="Williamson S.C."/>
            <person name="Barbeau R.A."/>
            <person name="Hamilton E.P."/>
            <person name="Orias E."/>
        </authorList>
    </citation>
    <scope>NUCLEOTIDE SEQUENCE [LARGE SCALE GENOMIC DNA]</scope>
    <source>
        <strain evidence="3">SB210</strain>
    </source>
</reference>
<keyword evidence="1" id="KW-0175">Coiled coil</keyword>
<accession>I7M8A8</accession>
<feature type="coiled-coil region" evidence="1">
    <location>
        <begin position="858"/>
        <end position="885"/>
    </location>
</feature>
<organism evidence="2 3">
    <name type="scientific">Tetrahymena thermophila (strain SB210)</name>
    <dbReference type="NCBI Taxonomy" id="312017"/>
    <lineage>
        <taxon>Eukaryota</taxon>
        <taxon>Sar</taxon>
        <taxon>Alveolata</taxon>
        <taxon>Ciliophora</taxon>
        <taxon>Intramacronucleata</taxon>
        <taxon>Oligohymenophorea</taxon>
        <taxon>Hymenostomatida</taxon>
        <taxon>Tetrahymenina</taxon>
        <taxon>Tetrahymenidae</taxon>
        <taxon>Tetrahymena</taxon>
    </lineage>
</organism>
<dbReference type="EMBL" id="GG662663">
    <property type="protein sequence ID" value="EAR97521.2"/>
    <property type="molecule type" value="Genomic_DNA"/>
</dbReference>
<dbReference type="InParanoid" id="I7M8A8"/>
<protein>
    <submittedName>
        <fullName evidence="2">Zinc finger transcription factor sma protein, putative</fullName>
    </submittedName>
</protein>
<keyword evidence="3" id="KW-1185">Reference proteome</keyword>
<gene>
    <name evidence="2" type="ORF">TTHERM_00437700</name>
</gene>
<sequence>MINLLQQTINLQQTSQEFNENNKKTEMEWNCLLNYLQSPSQSGMIKSDSPITLHTDKKFEKDLSGQWVWYKNQVLPTLKIKLIPSSYRQIIVDEADITNLDYFVAIQCFAVFSNNQILEVKLEGTTLVKFNKEKVADMRSIRLTETINSLNCRYFLFTLTTFQGREGNEQKSFELLEQKIQRSSHGDDIRLRALKNTLISQCISIQTRKKSLHQRVSLLCQLHPFVPNEFNRLLQMLHGENPEEILSSDIRGLYFYFSNKKIRHKIFHPFYLAARFNKAIRLYYLDNGNDKDADLSDVFLKVQKEVEQALLSEQNDEECYTNQKKKNQRTLDAKLIVQILGKKSASNDQASCQKTTKPQNFELFKSKVLNYLMPLQSNAIKIIDEDDVITPQYKSINYDETLYGLAYTKIFPKILNTLFEYQEKRAQYPSYLHSVGYSAQKEEATDFSKEANKEKNKQIIKYKSTLIHKYDEKLRSKLTKIQLNSDNQQVNILKSRSNILIQEQSQQFTSFGNNNMVIQQQEASQQSGLTNAMMMKFCGNMEETNRKSYTSTASETVPIKNQNSNNVNCKQQQNNVGMNNNQKLNDDAQSHISDQTERNEDNIDYFTPGDNKIKIRKMNVNNSTNKDNCLNHQQNSVNLFGLPDNKNISEFKTIDPIFFPQQNNQSKPLNHLQDLSYANLLAQPTAETQNQTDLANYQLIFQQIANQNSAPNNVSSLINISNSNQSQQNLIQNLQQFTQQSMNQQQFLHQQQQQHQNQAVLGAQLNQTSNNNNLQSLLLFNKLNQVQNPSLNQLIYDNNILQQNQLISTKNSANLTFNNNSTNLQNLQQLLINQNNFSTIIPQQNILQNQQSQDLLNLIQLNQQKQQQQLQIQQMIQQQQQQQIQPMNEQFNQQNQYFMNPLINQSNQPIFTEVSRKSIPLQPQQQNIIQMPLQQQHQLQANQFSIRNNNNNQFDNQMLADMCQQVMMPQFQ</sequence>
<proteinExistence type="predicted"/>
<evidence type="ECO:0000313" key="3">
    <source>
        <dbReference type="Proteomes" id="UP000009168"/>
    </source>
</evidence>
<dbReference type="Proteomes" id="UP000009168">
    <property type="component" value="Unassembled WGS sequence"/>
</dbReference>
<dbReference type="AlphaFoldDB" id="I7M8A8"/>
<evidence type="ECO:0000256" key="1">
    <source>
        <dbReference type="SAM" id="Coils"/>
    </source>
</evidence>
<dbReference type="RefSeq" id="XP_001017766.2">
    <property type="nucleotide sequence ID" value="XM_001017766.3"/>
</dbReference>
<dbReference type="GeneID" id="7843618"/>
<name>I7M8A8_TETTS</name>
<evidence type="ECO:0000313" key="2">
    <source>
        <dbReference type="EMBL" id="EAR97521.2"/>
    </source>
</evidence>
<dbReference type="KEGG" id="tet:TTHERM_00437700"/>